<protein>
    <submittedName>
        <fullName evidence="1">Uncharacterized protein</fullName>
    </submittedName>
</protein>
<proteinExistence type="predicted"/>
<gene>
    <name evidence="1" type="ORF">QFC24_001375</name>
</gene>
<evidence type="ECO:0000313" key="2">
    <source>
        <dbReference type="Proteomes" id="UP001234202"/>
    </source>
</evidence>
<evidence type="ECO:0000313" key="1">
    <source>
        <dbReference type="EMBL" id="KAJ9127138.1"/>
    </source>
</evidence>
<comment type="caution">
    <text evidence="1">The sequence shown here is derived from an EMBL/GenBank/DDBJ whole genome shotgun (WGS) entry which is preliminary data.</text>
</comment>
<dbReference type="EMBL" id="JASBWV010000003">
    <property type="protein sequence ID" value="KAJ9127138.1"/>
    <property type="molecule type" value="Genomic_DNA"/>
</dbReference>
<reference evidence="1" key="1">
    <citation type="submission" date="2023-04" db="EMBL/GenBank/DDBJ databases">
        <title>Draft Genome sequencing of Naganishia species isolated from polar environments using Oxford Nanopore Technology.</title>
        <authorList>
            <person name="Leo P."/>
            <person name="Venkateswaran K."/>
        </authorList>
    </citation>
    <scope>NUCLEOTIDE SEQUENCE</scope>
    <source>
        <strain evidence="1">DBVPG 5303</strain>
    </source>
</reference>
<name>A0ACC2XTE5_9TREE</name>
<sequence>MARGLSGEDESPRHLRRIGGPPRKLPTTSRVTGTASSKRTTAAVAKSKAAKETVKQPVKHDYAIPAKHQIDSEAPSSTLGNNEGDDDDEWDEVNVANESVAPSAPGTDYETDATGRSTGIKSDAPTGDEEDVDLEAVYGYDFHDEPGARTEEPSVANGQDSNGTIEIRIGRDDGLTAEQRRRKEILALRKKPLTARDRAIRLEVHKMHVVALLANAALRNKWCSDDLLKARLLSLTPHNLHAAFHIPPSRIPDVVQRSRLFMTALQDLATWWANDFFTVSDWTTGIRTKSWDEVMDIVDSLPRLVRPLSEKEGLATAKGKEKEKDDNDEQDQFVAALGAGGERIRTVKSLMKKALQGTGGRDTSAQLFVSLCRALGLGTRLVVSLQPVQWKSDKQPTAKKGTSAAKALSAAHTKQIVAGVDATENGMETQRALEQPPAKASSKPRRKGKMPEKTQSEEDEEDEFEEVSIPASSATSTPVKNNSKARWIDTHGKLAASRGQSLGIASTASEAESESSARTPNSKKDVSVLYKLKKVKPKPQVLGSADPPKKKKKDTDLSQQPPVFWAEVYSRPDQKWIPVDPVRGTIKRKRDFEPTSESGPIRMLYVVAFEEDGHARDVTVRYAKNFAAKTVKIRVPSRKDKEDWWERIMRMLQRPYRLHRDDLEDAELETSQISEGMPMVLQGFKDHPLYVLERHLKREEVIMPKKEVGKFRGEPVYRRENVQSCKTAENWMRMGRKVKPREEPLKWVKQRAVTLDRRRAQEMAVQEGHEPLQQGLYAEWQTEIYRPPPIKDGIIPTNTFGNIDLYTETMLPEGAVHLPYKGIAKVAKQLGIQYAEACTGFEFKKQRAIPVITGIVVATEQEKALMKAYKKSAAAAEERALAKRQGLALKRWQKLIQGIQIRRRLQDQYGDNEAAGPSLELVRPTAVGGAGPSETPRTKEGKPIKASAAPKVDVQVESPKPAEPESITVDEPGTPLTDIEDPIPIARPMPRIKLRMPSKAAKPKEAEDAGSAVVEGSGSQAQDEQTMAEPTENLAVAETTSSRPRRAVASRPQPSSDNSTAQRPTRGNKRASQKPTSPPPTRTLRSRRGDKTEEEAQKEKEKAEAIRAALESGDDDDEDEMDVDEGI</sequence>
<accession>A0ACC2XTE5</accession>
<dbReference type="Proteomes" id="UP001234202">
    <property type="component" value="Unassembled WGS sequence"/>
</dbReference>
<keyword evidence="2" id="KW-1185">Reference proteome</keyword>
<organism evidence="1 2">
    <name type="scientific">Naganishia onofrii</name>
    <dbReference type="NCBI Taxonomy" id="1851511"/>
    <lineage>
        <taxon>Eukaryota</taxon>
        <taxon>Fungi</taxon>
        <taxon>Dikarya</taxon>
        <taxon>Basidiomycota</taxon>
        <taxon>Agaricomycotina</taxon>
        <taxon>Tremellomycetes</taxon>
        <taxon>Filobasidiales</taxon>
        <taxon>Filobasidiaceae</taxon>
        <taxon>Naganishia</taxon>
    </lineage>
</organism>